<keyword evidence="1" id="KW-0812">Transmembrane</keyword>
<protein>
    <submittedName>
        <fullName evidence="2">Uncharacterized protein</fullName>
    </submittedName>
</protein>
<sequence>MDHSTMTGIGDSRRGASLIVLVPLVLLAALALAYLCTIVLWWALTARGIPDFEYYAEAFARVFLVSLVGPGVAVAWARGALLFDSDLPTGRRAALVTLFAGFGLSALVPFHAISQEENVIRYFTAGFLLAAGVVLSLGAIRAGEVLIDRFTGWG</sequence>
<evidence type="ECO:0000313" key="3">
    <source>
        <dbReference type="Proteomes" id="UP001205601"/>
    </source>
</evidence>
<evidence type="ECO:0000313" key="2">
    <source>
        <dbReference type="EMBL" id="MCT8330165.1"/>
    </source>
</evidence>
<dbReference type="Proteomes" id="UP001205601">
    <property type="component" value="Unassembled WGS sequence"/>
</dbReference>
<gene>
    <name evidence="2" type="ORF">N5I32_11620</name>
</gene>
<feature type="transmembrane region" description="Helical" evidence="1">
    <location>
        <begin position="93"/>
        <end position="113"/>
    </location>
</feature>
<keyword evidence="1" id="KW-0472">Membrane</keyword>
<keyword evidence="3" id="KW-1185">Reference proteome</keyword>
<feature type="transmembrane region" description="Helical" evidence="1">
    <location>
        <begin position="119"/>
        <end position="140"/>
    </location>
</feature>
<organism evidence="2 3">
    <name type="scientific">Albidovulum sediminis</name>
    <dbReference type="NCBI Taxonomy" id="3066345"/>
    <lineage>
        <taxon>Bacteria</taxon>
        <taxon>Pseudomonadati</taxon>
        <taxon>Pseudomonadota</taxon>
        <taxon>Alphaproteobacteria</taxon>
        <taxon>Rhodobacterales</taxon>
        <taxon>Paracoccaceae</taxon>
        <taxon>Albidovulum</taxon>
    </lineage>
</organism>
<comment type="caution">
    <text evidence="2">The sequence shown here is derived from an EMBL/GenBank/DDBJ whole genome shotgun (WGS) entry which is preliminary data.</text>
</comment>
<evidence type="ECO:0000256" key="1">
    <source>
        <dbReference type="SAM" id="Phobius"/>
    </source>
</evidence>
<name>A0ABT2NN63_9RHOB</name>
<reference evidence="3" key="1">
    <citation type="submission" date="2023-07" db="EMBL/GenBank/DDBJ databases">
        <title>Defluviimonas sediminis sp. nov., isolated from mangrove sediment.</title>
        <authorList>
            <person name="Liu L."/>
            <person name="Li J."/>
            <person name="Huang Y."/>
            <person name="Pan J."/>
            <person name="Li M."/>
        </authorList>
    </citation>
    <scope>NUCLEOTIDE SEQUENCE [LARGE SCALE GENOMIC DNA]</scope>
    <source>
        <strain evidence="3">FT324</strain>
    </source>
</reference>
<proteinExistence type="predicted"/>
<feature type="transmembrane region" description="Helical" evidence="1">
    <location>
        <begin position="20"/>
        <end position="42"/>
    </location>
</feature>
<accession>A0ABT2NN63</accession>
<dbReference type="EMBL" id="JAOCQF010000002">
    <property type="protein sequence ID" value="MCT8330165.1"/>
    <property type="molecule type" value="Genomic_DNA"/>
</dbReference>
<feature type="transmembrane region" description="Helical" evidence="1">
    <location>
        <begin position="62"/>
        <end position="81"/>
    </location>
</feature>
<keyword evidence="1" id="KW-1133">Transmembrane helix</keyword>